<gene>
    <name evidence="1" type="ORF">CANTEDRAFT_135399</name>
</gene>
<dbReference type="EMBL" id="GL996527">
    <property type="protein sequence ID" value="EGV61443.1"/>
    <property type="molecule type" value="Genomic_DNA"/>
</dbReference>
<name>G3BAM5_CANTC</name>
<accession>G3BAM5</accession>
<dbReference type="KEGG" id="cten:18249872"/>
<dbReference type="GeneID" id="18249872"/>
<organism evidence="2">
    <name type="scientific">Candida tenuis (strain ATCC 10573 / BCRC 21748 / CBS 615 / JCM 9827 / NBRC 10315 / NRRL Y-1498 / VKM Y-70)</name>
    <name type="common">Yeast</name>
    <name type="synonym">Yamadazyma tenuis</name>
    <dbReference type="NCBI Taxonomy" id="590646"/>
    <lineage>
        <taxon>Eukaryota</taxon>
        <taxon>Fungi</taxon>
        <taxon>Dikarya</taxon>
        <taxon>Ascomycota</taxon>
        <taxon>Saccharomycotina</taxon>
        <taxon>Pichiomycetes</taxon>
        <taxon>Debaryomycetaceae</taxon>
        <taxon>Yamadazyma</taxon>
    </lineage>
</organism>
<reference evidence="1 2" key="1">
    <citation type="journal article" date="2011" name="Proc. Natl. Acad. Sci. U.S.A.">
        <title>Comparative genomics of xylose-fermenting fungi for enhanced biofuel production.</title>
        <authorList>
            <person name="Wohlbach D.J."/>
            <person name="Kuo A."/>
            <person name="Sato T.K."/>
            <person name="Potts K.M."/>
            <person name="Salamov A.A."/>
            <person name="LaButti K.M."/>
            <person name="Sun H."/>
            <person name="Clum A."/>
            <person name="Pangilinan J.L."/>
            <person name="Lindquist E.A."/>
            <person name="Lucas S."/>
            <person name="Lapidus A."/>
            <person name="Jin M."/>
            <person name="Gunawan C."/>
            <person name="Balan V."/>
            <person name="Dale B.E."/>
            <person name="Jeffries T.W."/>
            <person name="Zinkel R."/>
            <person name="Barry K.W."/>
            <person name="Grigoriev I.V."/>
            <person name="Gasch A.P."/>
        </authorList>
    </citation>
    <scope>NUCLEOTIDE SEQUENCE [LARGE SCALE GENOMIC DNA]</scope>
    <source>
        <strain evidence="2">ATCC 10573 / BCRC 21748 / CBS 615 / JCM 9827 / NBRC 10315 / NRRL Y-1498 / VKM Y-70</strain>
    </source>
</reference>
<keyword evidence="2" id="KW-1185">Reference proteome</keyword>
<proteinExistence type="predicted"/>
<evidence type="ECO:0000313" key="1">
    <source>
        <dbReference type="EMBL" id="EGV61443.1"/>
    </source>
</evidence>
<dbReference type="Proteomes" id="UP000000707">
    <property type="component" value="Unassembled WGS sequence"/>
</dbReference>
<evidence type="ECO:0000313" key="2">
    <source>
        <dbReference type="Proteomes" id="UP000000707"/>
    </source>
</evidence>
<dbReference type="HOGENOM" id="CLU_1703987_0_0_1"/>
<sequence length="154" mass="17840">MAMKQTIAKSTQSNYYNTMIRWLMGRYTQNSRSGGGGTHGANRSKWLNESEFETTSCRSIRQKIHTRLLDNRYRGNSDVDSWGDSYGAYNDISRGYGGDTEQDSDGFYTNESINRYLNEQNQKFNELINKNLEYVEHQSLDLEEVYKLEAETNA</sequence>
<dbReference type="AlphaFoldDB" id="G3BAM5"/>
<protein>
    <submittedName>
        <fullName evidence="1">Uncharacterized protein</fullName>
    </submittedName>
</protein>